<dbReference type="SUPFAM" id="SSF102114">
    <property type="entry name" value="Radical SAM enzymes"/>
    <property type="match status" value="1"/>
</dbReference>
<proteinExistence type="predicted"/>
<keyword evidence="2" id="KW-0949">S-adenosyl-L-methionine</keyword>
<protein>
    <submittedName>
        <fullName evidence="7">Coenzyme B12-binding:Radical SAM</fullName>
    </submittedName>
</protein>
<comment type="cofactor">
    <cofactor evidence="1">
        <name>[4Fe-4S] cluster</name>
        <dbReference type="ChEBI" id="CHEBI:49883"/>
    </cofactor>
</comment>
<dbReference type="InterPro" id="IPR023404">
    <property type="entry name" value="rSAM_horseshoe"/>
</dbReference>
<dbReference type="AlphaFoldDB" id="A4U2W2"/>
<feature type="domain" description="Radical SAM core" evidence="6">
    <location>
        <begin position="1"/>
        <end position="217"/>
    </location>
</feature>
<dbReference type="EMBL" id="CU459003">
    <property type="protein sequence ID" value="CAM77219.1"/>
    <property type="molecule type" value="Genomic_DNA"/>
</dbReference>
<dbReference type="GO" id="GO:0046872">
    <property type="term" value="F:metal ion binding"/>
    <property type="evidence" value="ECO:0007669"/>
    <property type="project" value="UniProtKB-KW"/>
</dbReference>
<evidence type="ECO:0000256" key="2">
    <source>
        <dbReference type="ARBA" id="ARBA00022691"/>
    </source>
</evidence>
<evidence type="ECO:0000256" key="1">
    <source>
        <dbReference type="ARBA" id="ARBA00001966"/>
    </source>
</evidence>
<dbReference type="GO" id="GO:0003824">
    <property type="term" value="F:catalytic activity"/>
    <property type="evidence" value="ECO:0007669"/>
    <property type="project" value="InterPro"/>
</dbReference>
<reference evidence="7" key="1">
    <citation type="journal article" date="2007" name="J. Bacteriol.">
        <title>Comparative genome analysis of four magnetotactic bacteria reveals a complex set of group-specific genes implicated in magnetosome biomineralization and function.</title>
        <authorList>
            <person name="Richter M."/>
            <person name="Kube M."/>
            <person name="Bazylinski D.A."/>
            <person name="Lombardot T."/>
            <person name="Gloeckner F.O."/>
            <person name="Reinhardt R."/>
            <person name="Schueler D."/>
        </authorList>
    </citation>
    <scope>NUCLEOTIDE SEQUENCE</scope>
    <source>
        <strain evidence="7">MSR-1</strain>
    </source>
</reference>
<keyword evidence="5" id="KW-0411">Iron-sulfur</keyword>
<gene>
    <name evidence="7" type="ORF">MGR_3626</name>
</gene>
<dbReference type="InterPro" id="IPR006638">
    <property type="entry name" value="Elp3/MiaA/NifB-like_rSAM"/>
</dbReference>
<evidence type="ECO:0000256" key="3">
    <source>
        <dbReference type="ARBA" id="ARBA00022723"/>
    </source>
</evidence>
<keyword evidence="4" id="KW-0408">Iron</keyword>
<dbReference type="Pfam" id="PF04055">
    <property type="entry name" value="Radical_SAM"/>
    <property type="match status" value="1"/>
</dbReference>
<evidence type="ECO:0000256" key="5">
    <source>
        <dbReference type="ARBA" id="ARBA00023014"/>
    </source>
</evidence>
<name>A4U2W2_9PROT</name>
<dbReference type="SMART" id="SM00729">
    <property type="entry name" value="Elp3"/>
    <property type="match status" value="1"/>
</dbReference>
<accession>A4U2W2</accession>
<organism evidence="7">
    <name type="scientific">Magnetospirillum gryphiswaldense</name>
    <dbReference type="NCBI Taxonomy" id="55518"/>
    <lineage>
        <taxon>Bacteria</taxon>
        <taxon>Pseudomonadati</taxon>
        <taxon>Pseudomonadota</taxon>
        <taxon>Alphaproteobacteria</taxon>
        <taxon>Rhodospirillales</taxon>
        <taxon>Rhodospirillaceae</taxon>
        <taxon>Magnetospirillum</taxon>
    </lineage>
</organism>
<evidence type="ECO:0000256" key="4">
    <source>
        <dbReference type="ARBA" id="ARBA00023004"/>
    </source>
</evidence>
<dbReference type="Gene3D" id="3.80.30.20">
    <property type="entry name" value="tm_1862 like domain"/>
    <property type="match status" value="1"/>
</dbReference>
<sequence length="295" mass="33907">MSLQPNIKGKKWVPLSASDVVDHVQHVVEKYGANYIYFIDDDSFPKLDHVEGIIDEIAARKLSVKLGFRGARINEIKRMSDDFLSKLAHAGTDIMHIGAECGSDRILALLKKNCTVDDIIECNRKLARHPEIKAAYNFIMGIPSESLEELRGTRDLMLQLVADNPNCIIFPPNKFRPLPGTELYDIAQKQWNYEMPSTLDAWANIEVEGDAASSWYSTEVRKFFNLMLICSYFIDNKVMRITQGNTLFYKMVRLANLIYRPFALFRLKHGLSSWLLEYHLYRLITRLLAKTQRAS</sequence>
<dbReference type="GO" id="GO:0051536">
    <property type="term" value="F:iron-sulfur cluster binding"/>
    <property type="evidence" value="ECO:0007669"/>
    <property type="project" value="UniProtKB-KW"/>
</dbReference>
<dbReference type="InterPro" id="IPR058240">
    <property type="entry name" value="rSAM_sf"/>
</dbReference>
<keyword evidence="3" id="KW-0479">Metal-binding</keyword>
<dbReference type="PANTHER" id="PTHR43409">
    <property type="entry name" value="ANAEROBIC MAGNESIUM-PROTOPORPHYRIN IX MONOMETHYL ESTER CYCLASE-RELATED"/>
    <property type="match status" value="1"/>
</dbReference>
<evidence type="ECO:0000259" key="6">
    <source>
        <dbReference type="PROSITE" id="PS51918"/>
    </source>
</evidence>
<dbReference type="InterPro" id="IPR051198">
    <property type="entry name" value="BchE-like"/>
</dbReference>
<dbReference type="PROSITE" id="PS51918">
    <property type="entry name" value="RADICAL_SAM"/>
    <property type="match status" value="1"/>
</dbReference>
<evidence type="ECO:0000313" key="7">
    <source>
        <dbReference type="EMBL" id="CAM77219.1"/>
    </source>
</evidence>
<dbReference type="InterPro" id="IPR007197">
    <property type="entry name" value="rSAM"/>
</dbReference>